<keyword evidence="8" id="KW-1185">Reference proteome</keyword>
<evidence type="ECO:0000256" key="2">
    <source>
        <dbReference type="ARBA" id="ARBA00004496"/>
    </source>
</evidence>
<evidence type="ECO:0000259" key="6">
    <source>
        <dbReference type="Pfam" id="PF09811"/>
    </source>
</evidence>
<sequence length="196" mass="21479">MEGSLANELYSDTLQLSKLGLGPISTASSKQSESHVSPNIPPPSTVLDPLNATEIGYRDGLMMGKEASAQEGFNIGFKESMSVGSNWGFVRGVTSALACLLDGLRERLVGTQEKRNKFLCLYESVHSLSTTSTLKLFNDELTNKSVEHTHNAESSSRTADLHDQRSDGILLENYYKELQSLILESPALKMDSEIHQ</sequence>
<evidence type="ECO:0000256" key="4">
    <source>
        <dbReference type="ARBA" id="ARBA00023242"/>
    </source>
</evidence>
<name>A0ABC8TUL2_9AQUA</name>
<organism evidence="7 8">
    <name type="scientific">Ilex paraguariensis</name>
    <name type="common">yerba mate</name>
    <dbReference type="NCBI Taxonomy" id="185542"/>
    <lineage>
        <taxon>Eukaryota</taxon>
        <taxon>Viridiplantae</taxon>
        <taxon>Streptophyta</taxon>
        <taxon>Embryophyta</taxon>
        <taxon>Tracheophyta</taxon>
        <taxon>Spermatophyta</taxon>
        <taxon>Magnoliopsida</taxon>
        <taxon>eudicotyledons</taxon>
        <taxon>Gunneridae</taxon>
        <taxon>Pentapetalae</taxon>
        <taxon>asterids</taxon>
        <taxon>campanulids</taxon>
        <taxon>Aquifoliales</taxon>
        <taxon>Aquifoliaceae</taxon>
        <taxon>Ilex</taxon>
    </lineage>
</organism>
<dbReference type="GO" id="GO:0005634">
    <property type="term" value="C:nucleus"/>
    <property type="evidence" value="ECO:0007669"/>
    <property type="project" value="UniProtKB-SubCell"/>
</dbReference>
<dbReference type="PANTHER" id="PTHR18829:SF0">
    <property type="entry name" value="PROTEIN YAE1 HOMOLOG"/>
    <property type="match status" value="1"/>
</dbReference>
<evidence type="ECO:0000313" key="7">
    <source>
        <dbReference type="EMBL" id="CAK9170549.1"/>
    </source>
</evidence>
<evidence type="ECO:0000256" key="1">
    <source>
        <dbReference type="ARBA" id="ARBA00004123"/>
    </source>
</evidence>
<evidence type="ECO:0000256" key="5">
    <source>
        <dbReference type="SAM" id="MobiDB-lite"/>
    </source>
</evidence>
<evidence type="ECO:0000313" key="8">
    <source>
        <dbReference type="Proteomes" id="UP001642360"/>
    </source>
</evidence>
<keyword evidence="4" id="KW-0539">Nucleus</keyword>
<dbReference type="AlphaFoldDB" id="A0ABC8TUL2"/>
<dbReference type="PANTHER" id="PTHR18829">
    <property type="entry name" value="PROTEIN YAE1 HOMOLOG"/>
    <property type="match status" value="1"/>
</dbReference>
<dbReference type="InterPro" id="IPR019191">
    <property type="entry name" value="Essential_protein_Yae1_N"/>
</dbReference>
<feature type="region of interest" description="Disordered" evidence="5">
    <location>
        <begin position="25"/>
        <end position="49"/>
    </location>
</feature>
<comment type="caution">
    <text evidence="7">The sequence shown here is derived from an EMBL/GenBank/DDBJ whole genome shotgun (WGS) entry which is preliminary data.</text>
</comment>
<keyword evidence="3" id="KW-0963">Cytoplasm</keyword>
<gene>
    <name evidence="7" type="ORF">ILEXP_LOCUS40045</name>
</gene>
<feature type="compositionally biased region" description="Polar residues" evidence="5">
    <location>
        <begin position="25"/>
        <end position="37"/>
    </location>
</feature>
<dbReference type="Pfam" id="PF09811">
    <property type="entry name" value="Yae1_N"/>
    <property type="match status" value="1"/>
</dbReference>
<dbReference type="EMBL" id="CAUOFW020005514">
    <property type="protein sequence ID" value="CAK9170549.1"/>
    <property type="molecule type" value="Genomic_DNA"/>
</dbReference>
<feature type="domain" description="Essential protein Yae1 N-terminal" evidence="6">
    <location>
        <begin position="56"/>
        <end position="93"/>
    </location>
</feature>
<protein>
    <recommendedName>
        <fullName evidence="6">Essential protein Yae1 N-terminal domain-containing protein</fullName>
    </recommendedName>
</protein>
<accession>A0ABC8TUL2</accession>
<comment type="subcellular location">
    <subcellularLocation>
        <location evidence="2">Cytoplasm</location>
    </subcellularLocation>
    <subcellularLocation>
        <location evidence="1">Nucleus</location>
    </subcellularLocation>
</comment>
<dbReference type="InterPro" id="IPR038881">
    <property type="entry name" value="Yae1-like"/>
</dbReference>
<dbReference type="Proteomes" id="UP001642360">
    <property type="component" value="Unassembled WGS sequence"/>
</dbReference>
<reference evidence="7 8" key="1">
    <citation type="submission" date="2024-02" db="EMBL/GenBank/DDBJ databases">
        <authorList>
            <person name="Vignale AGUSTIN F."/>
            <person name="Sosa J E."/>
            <person name="Modenutti C."/>
        </authorList>
    </citation>
    <scope>NUCLEOTIDE SEQUENCE [LARGE SCALE GENOMIC DNA]</scope>
</reference>
<dbReference type="GO" id="GO:0005737">
    <property type="term" value="C:cytoplasm"/>
    <property type="evidence" value="ECO:0007669"/>
    <property type="project" value="UniProtKB-SubCell"/>
</dbReference>
<evidence type="ECO:0000256" key="3">
    <source>
        <dbReference type="ARBA" id="ARBA00022490"/>
    </source>
</evidence>
<proteinExistence type="predicted"/>